<dbReference type="CDD" id="cd02440">
    <property type="entry name" value="AdoMet_MTases"/>
    <property type="match status" value="1"/>
</dbReference>
<name>A0A0L7LV32_OPEBR</name>
<dbReference type="GO" id="GO:0008173">
    <property type="term" value="F:RNA methyltransferase activity"/>
    <property type="evidence" value="ECO:0007669"/>
    <property type="project" value="UniProtKB-UniRule"/>
</dbReference>
<dbReference type="SUPFAM" id="SSF53335">
    <property type="entry name" value="S-adenosyl-L-methionine-dependent methyltransferases"/>
    <property type="match status" value="1"/>
</dbReference>
<evidence type="ECO:0000256" key="6">
    <source>
        <dbReference type="RuleBase" id="RU367087"/>
    </source>
</evidence>
<dbReference type="Pfam" id="PF13679">
    <property type="entry name" value="Methyltransf_32"/>
    <property type="match status" value="1"/>
</dbReference>
<dbReference type="EMBL" id="JTDY01000032">
    <property type="protein sequence ID" value="KOB79295.1"/>
    <property type="molecule type" value="Genomic_DNA"/>
</dbReference>
<dbReference type="GO" id="GO:2000632">
    <property type="term" value="P:negative regulation of pre-miRNA processing"/>
    <property type="evidence" value="ECO:0007669"/>
    <property type="project" value="TreeGrafter"/>
</dbReference>
<dbReference type="EC" id="2.1.1.-" evidence="6"/>
<dbReference type="Gene3D" id="3.40.50.150">
    <property type="entry name" value="Vaccinia Virus protein VP39"/>
    <property type="match status" value="1"/>
</dbReference>
<evidence type="ECO:0000256" key="4">
    <source>
        <dbReference type="ARBA" id="ARBA00022691"/>
    </source>
</evidence>
<dbReference type="GO" id="GO:0005737">
    <property type="term" value="C:cytoplasm"/>
    <property type="evidence" value="ECO:0007669"/>
    <property type="project" value="TreeGrafter"/>
</dbReference>
<keyword evidence="3 6" id="KW-0808">Transferase</keyword>
<dbReference type="GO" id="GO:0032259">
    <property type="term" value="P:methylation"/>
    <property type="evidence" value="ECO:0007669"/>
    <property type="project" value="UniProtKB-KW"/>
</dbReference>
<organism evidence="8 9">
    <name type="scientific">Operophtera brumata</name>
    <name type="common">Winter moth</name>
    <name type="synonym">Phalaena brumata</name>
    <dbReference type="NCBI Taxonomy" id="104452"/>
    <lineage>
        <taxon>Eukaryota</taxon>
        <taxon>Metazoa</taxon>
        <taxon>Ecdysozoa</taxon>
        <taxon>Arthropoda</taxon>
        <taxon>Hexapoda</taxon>
        <taxon>Insecta</taxon>
        <taxon>Pterygota</taxon>
        <taxon>Neoptera</taxon>
        <taxon>Endopterygota</taxon>
        <taxon>Lepidoptera</taxon>
        <taxon>Glossata</taxon>
        <taxon>Ditrysia</taxon>
        <taxon>Geometroidea</taxon>
        <taxon>Geometridae</taxon>
        <taxon>Larentiinae</taxon>
        <taxon>Operophtera</taxon>
    </lineage>
</organism>
<accession>A0A0L7LV32</accession>
<dbReference type="InterPro" id="IPR039772">
    <property type="entry name" value="Bin3-like"/>
</dbReference>
<sequence>MKVKPTELGFLQNDPGAVKYGNFINYYSFHSVQSRLDHLDYKMFPMPETDSILILDVGCNTGDLTCALHHYLDTRYEDCTIEILAIDIDPILITRAREENRKLTYMQFEAGNIMDDDGKSIIQKYLEKHDRQHFDFTFCFSVTMWIHLNNGDEGLLDFLKYIQSISISFIIEPQPWKCYKAAQKRLKKAGSSFEKYDSLKIRGKVDTVIESTILEGNFSKIFESKRSSWDRKVQCYRSKDDILVHSYIANNVSYI</sequence>
<dbReference type="Pfam" id="PF06859">
    <property type="entry name" value="Bin3"/>
    <property type="match status" value="1"/>
</dbReference>
<evidence type="ECO:0000256" key="5">
    <source>
        <dbReference type="PROSITE-ProRule" id="PRU00848"/>
    </source>
</evidence>
<evidence type="ECO:0000256" key="3">
    <source>
        <dbReference type="ARBA" id="ARBA00022679"/>
    </source>
</evidence>
<dbReference type="STRING" id="104452.A0A0L7LV32"/>
<dbReference type="InterPro" id="IPR029063">
    <property type="entry name" value="SAM-dependent_MTases_sf"/>
</dbReference>
<dbReference type="InterPro" id="IPR024160">
    <property type="entry name" value="BIN3_SAM-bd_dom"/>
</dbReference>
<comment type="similarity">
    <text evidence="1 6">Belongs to the methyltransferase superfamily.</text>
</comment>
<evidence type="ECO:0000259" key="7">
    <source>
        <dbReference type="PROSITE" id="PS51515"/>
    </source>
</evidence>
<dbReference type="InterPro" id="IPR025714">
    <property type="entry name" value="Methyltranfer_dom"/>
</dbReference>
<keyword evidence="2 6" id="KW-0489">Methyltransferase</keyword>
<comment type="caution">
    <text evidence="8">The sequence shown here is derived from an EMBL/GenBank/DDBJ whole genome shotgun (WGS) entry which is preliminary data.</text>
</comment>
<feature type="domain" description="Bin3-type SAM" evidence="7">
    <location>
        <begin position="38"/>
        <end position="241"/>
    </location>
</feature>
<gene>
    <name evidence="8" type="ORF">OBRU01_00653</name>
</gene>
<keyword evidence="4 5" id="KW-0949">S-adenosyl-L-methionine</keyword>
<evidence type="ECO:0000313" key="9">
    <source>
        <dbReference type="Proteomes" id="UP000037510"/>
    </source>
</evidence>
<keyword evidence="9" id="KW-1185">Reference proteome</keyword>
<dbReference type="Proteomes" id="UP000037510">
    <property type="component" value="Unassembled WGS sequence"/>
</dbReference>
<proteinExistence type="inferred from homology"/>
<protein>
    <recommendedName>
        <fullName evidence="6">RNA methyltransferase</fullName>
        <ecNumber evidence="6">2.1.1.-</ecNumber>
    </recommendedName>
</protein>
<dbReference type="PANTHER" id="PTHR12315">
    <property type="entry name" value="BICOID-INTERACTING PROTEIN RELATED"/>
    <property type="match status" value="1"/>
</dbReference>
<evidence type="ECO:0000256" key="1">
    <source>
        <dbReference type="ARBA" id="ARBA00008361"/>
    </source>
</evidence>
<dbReference type="AlphaFoldDB" id="A0A0L7LV32"/>
<dbReference type="PROSITE" id="PS51515">
    <property type="entry name" value="BIN3_SAM"/>
    <property type="match status" value="1"/>
</dbReference>
<evidence type="ECO:0000256" key="2">
    <source>
        <dbReference type="ARBA" id="ARBA00022603"/>
    </source>
</evidence>
<reference evidence="8 9" key="1">
    <citation type="journal article" date="2015" name="Genome Biol. Evol.">
        <title>The genome of winter moth (Operophtera brumata) provides a genomic perspective on sexual dimorphism and phenology.</title>
        <authorList>
            <person name="Derks M.F."/>
            <person name="Smit S."/>
            <person name="Salis L."/>
            <person name="Schijlen E."/>
            <person name="Bossers A."/>
            <person name="Mateman C."/>
            <person name="Pijl A.S."/>
            <person name="de Ridder D."/>
            <person name="Groenen M.A."/>
            <person name="Visser M.E."/>
            <person name="Megens H.J."/>
        </authorList>
    </citation>
    <scope>NUCLEOTIDE SEQUENCE [LARGE SCALE GENOMIC DNA]</scope>
    <source>
        <strain evidence="8">WM2013NL</strain>
        <tissue evidence="8">Head and thorax</tissue>
    </source>
</reference>
<evidence type="ECO:0000313" key="8">
    <source>
        <dbReference type="EMBL" id="KOB79295.1"/>
    </source>
</evidence>
<dbReference type="InterPro" id="IPR010675">
    <property type="entry name" value="Bin3_C"/>
</dbReference>
<dbReference type="PANTHER" id="PTHR12315:SF1">
    <property type="entry name" value="RNA 5'-MONOPHOSPHATE METHYLTRANSFERASE"/>
    <property type="match status" value="1"/>
</dbReference>
<dbReference type="GO" id="GO:0008171">
    <property type="term" value="F:O-methyltransferase activity"/>
    <property type="evidence" value="ECO:0007669"/>
    <property type="project" value="UniProtKB-UniRule"/>
</dbReference>